<dbReference type="SUPFAM" id="SSF51182">
    <property type="entry name" value="RmlC-like cupins"/>
    <property type="match status" value="1"/>
</dbReference>
<dbReference type="Gene3D" id="1.10.10.60">
    <property type="entry name" value="Homeodomain-like"/>
    <property type="match status" value="2"/>
</dbReference>
<keyword evidence="2" id="KW-0238">DNA-binding</keyword>
<dbReference type="InterPro" id="IPR011051">
    <property type="entry name" value="RmlC_Cupin_sf"/>
</dbReference>
<dbReference type="PROSITE" id="PS01124">
    <property type="entry name" value="HTH_ARAC_FAMILY_2"/>
    <property type="match status" value="1"/>
</dbReference>
<comment type="caution">
    <text evidence="5">The sequence shown here is derived from an EMBL/GenBank/DDBJ whole genome shotgun (WGS) entry which is preliminary data.</text>
</comment>
<organism evidence="5 6">
    <name type="scientific">Vogesella margarita</name>
    <dbReference type="NCBI Taxonomy" id="2984199"/>
    <lineage>
        <taxon>Bacteria</taxon>
        <taxon>Pseudomonadati</taxon>
        <taxon>Pseudomonadota</taxon>
        <taxon>Betaproteobacteria</taxon>
        <taxon>Neisseriales</taxon>
        <taxon>Chromobacteriaceae</taxon>
        <taxon>Vogesella</taxon>
    </lineage>
</organism>
<dbReference type="InterPro" id="IPR050204">
    <property type="entry name" value="AraC_XylS_family_regulators"/>
</dbReference>
<keyword evidence="1" id="KW-0805">Transcription regulation</keyword>
<feature type="domain" description="HTH araC/xylS-type" evidence="4">
    <location>
        <begin position="184"/>
        <end position="283"/>
    </location>
</feature>
<reference evidence="5 6" key="1">
    <citation type="submission" date="2023-01" db="EMBL/GenBank/DDBJ databases">
        <title>Novel species of the genus Vogesella isolated from rivers.</title>
        <authorList>
            <person name="Lu H."/>
        </authorList>
    </citation>
    <scope>NUCLEOTIDE SEQUENCE [LARGE SCALE GENOMIC DNA]</scope>
    <source>
        <strain evidence="5 6">LYT5W</strain>
    </source>
</reference>
<name>A0ABT5IPI9_9NEIS</name>
<evidence type="ECO:0000256" key="2">
    <source>
        <dbReference type="ARBA" id="ARBA00023125"/>
    </source>
</evidence>
<dbReference type="RefSeq" id="WP_272772176.1">
    <property type="nucleotide sequence ID" value="NZ_JAQQLE010000008.1"/>
</dbReference>
<keyword evidence="6" id="KW-1185">Reference proteome</keyword>
<dbReference type="SUPFAM" id="SSF46689">
    <property type="entry name" value="Homeodomain-like"/>
    <property type="match status" value="1"/>
</dbReference>
<evidence type="ECO:0000259" key="4">
    <source>
        <dbReference type="PROSITE" id="PS01124"/>
    </source>
</evidence>
<dbReference type="InterPro" id="IPR018060">
    <property type="entry name" value="HTH_AraC"/>
</dbReference>
<evidence type="ECO:0000313" key="5">
    <source>
        <dbReference type="EMBL" id="MDC7714433.1"/>
    </source>
</evidence>
<dbReference type="InterPro" id="IPR020449">
    <property type="entry name" value="Tscrpt_reg_AraC-type_HTH"/>
</dbReference>
<sequence length="293" mass="31441">MRGQIGAFLQRLASGTQSLHLPSPTGDGLARGDGHFHLAPELFLQLGGWTRFRFPHDELLLAPGEALLLPPKLRHAEQVGAGPDGTPFSNIVIYAADAALTCHLAHEAAPGEPHILHLEARQTPAGQHLHDWLLDAARFGQAGGPDAALAAAQSRALLTAACAGVLRALDDALAEARPEPPLVAQVRVLIENQLGDHTLSVRRLAGQCGCTADYLSHLFHQTSGEHLVAYLNRLRMARATRLLRESALAGKEVAWACGFASQSYFIRTFREHFGITPKAWRSGREQGGESGPG</sequence>
<dbReference type="SMART" id="SM00342">
    <property type="entry name" value="HTH_ARAC"/>
    <property type="match status" value="1"/>
</dbReference>
<dbReference type="PRINTS" id="PR00032">
    <property type="entry name" value="HTHARAC"/>
</dbReference>
<accession>A0ABT5IPI9</accession>
<evidence type="ECO:0000256" key="1">
    <source>
        <dbReference type="ARBA" id="ARBA00023015"/>
    </source>
</evidence>
<proteinExistence type="predicted"/>
<dbReference type="Pfam" id="PF12833">
    <property type="entry name" value="HTH_18"/>
    <property type="match status" value="1"/>
</dbReference>
<gene>
    <name evidence="5" type="ORF">PQU96_09865</name>
</gene>
<keyword evidence="3" id="KW-0804">Transcription</keyword>
<evidence type="ECO:0000256" key="3">
    <source>
        <dbReference type="ARBA" id="ARBA00023163"/>
    </source>
</evidence>
<dbReference type="InterPro" id="IPR009057">
    <property type="entry name" value="Homeodomain-like_sf"/>
</dbReference>
<dbReference type="EMBL" id="JAQQLE010000008">
    <property type="protein sequence ID" value="MDC7714433.1"/>
    <property type="molecule type" value="Genomic_DNA"/>
</dbReference>
<dbReference type="Proteomes" id="UP001222030">
    <property type="component" value="Unassembled WGS sequence"/>
</dbReference>
<protein>
    <submittedName>
        <fullName evidence="5">Helix-turn-helix transcriptional regulator</fullName>
    </submittedName>
</protein>
<dbReference type="PANTHER" id="PTHR46796">
    <property type="entry name" value="HTH-TYPE TRANSCRIPTIONAL ACTIVATOR RHAS-RELATED"/>
    <property type="match status" value="1"/>
</dbReference>
<evidence type="ECO:0000313" key="6">
    <source>
        <dbReference type="Proteomes" id="UP001222030"/>
    </source>
</evidence>